<dbReference type="InterPro" id="IPR023353">
    <property type="entry name" value="LemA-like_dom_sf"/>
</dbReference>
<evidence type="ECO:0008006" key="3">
    <source>
        <dbReference type="Google" id="ProtNLM"/>
    </source>
</evidence>
<dbReference type="AlphaFoldDB" id="A0A5N1IRW1"/>
<comment type="caution">
    <text evidence="1">The sequence shown here is derived from an EMBL/GenBank/DDBJ whole genome shotgun (WGS) entry which is preliminary data.</text>
</comment>
<dbReference type="EMBL" id="VTWT01000006">
    <property type="protein sequence ID" value="KAA9332651.1"/>
    <property type="molecule type" value="Genomic_DNA"/>
</dbReference>
<dbReference type="RefSeq" id="WP_150904064.1">
    <property type="nucleotide sequence ID" value="NZ_VTWT01000006.1"/>
</dbReference>
<evidence type="ECO:0000313" key="1">
    <source>
        <dbReference type="EMBL" id="KAA9332651.1"/>
    </source>
</evidence>
<gene>
    <name evidence="1" type="ORF">F0P94_11615</name>
</gene>
<name>A0A5N1IRW1_9BACT</name>
<dbReference type="SUPFAM" id="SSF140478">
    <property type="entry name" value="LemA-like"/>
    <property type="match status" value="1"/>
</dbReference>
<evidence type="ECO:0000313" key="2">
    <source>
        <dbReference type="Proteomes" id="UP000326570"/>
    </source>
</evidence>
<accession>A0A5N1IRW1</accession>
<reference evidence="1 2" key="1">
    <citation type="submission" date="2019-09" db="EMBL/GenBank/DDBJ databases">
        <title>Genome sequence of Adhaeribacter sp. M2.</title>
        <authorList>
            <person name="Srinivasan S."/>
        </authorList>
    </citation>
    <scope>NUCLEOTIDE SEQUENCE [LARGE SCALE GENOMIC DNA]</scope>
    <source>
        <strain evidence="1 2">M2</strain>
    </source>
</reference>
<organism evidence="1 2">
    <name type="scientific">Adhaeribacter soli</name>
    <dbReference type="NCBI Taxonomy" id="2607655"/>
    <lineage>
        <taxon>Bacteria</taxon>
        <taxon>Pseudomonadati</taxon>
        <taxon>Bacteroidota</taxon>
        <taxon>Cytophagia</taxon>
        <taxon>Cytophagales</taxon>
        <taxon>Hymenobacteraceae</taxon>
        <taxon>Adhaeribacter</taxon>
    </lineage>
</organism>
<dbReference type="PROSITE" id="PS51257">
    <property type="entry name" value="PROKAR_LIPOPROTEIN"/>
    <property type="match status" value="1"/>
</dbReference>
<dbReference type="Proteomes" id="UP000326570">
    <property type="component" value="Unassembled WGS sequence"/>
</dbReference>
<sequence length="207" mass="23547">MKRILVIFSIAALAGIYSCKTDKTKTTEVKKERVIAKKTDAQVKADLDSLSREMDRTWNEMIASDDQKIDNLQTLLARIGRDKNYDKAALTKVISARDSMKQQRYDRQGLANVAAVDAYDSLQIKIMDATNELVQNTNLAERDTVAASLVNQIQEDDSRVPILRAYYDKAAKHFNQYLKDYQPQIQKLGPPYSDLKPVPMFVEQPVM</sequence>
<proteinExistence type="predicted"/>
<keyword evidence="2" id="KW-1185">Reference proteome</keyword>
<protein>
    <recommendedName>
        <fullName evidence="3">LemA family protein</fullName>
    </recommendedName>
</protein>